<evidence type="ECO:0000256" key="1">
    <source>
        <dbReference type="SAM" id="MobiDB-lite"/>
    </source>
</evidence>
<dbReference type="AlphaFoldDB" id="A0AAD6VLV3"/>
<dbReference type="Proteomes" id="UP001219525">
    <property type="component" value="Unassembled WGS sequence"/>
</dbReference>
<keyword evidence="3" id="KW-1185">Reference proteome</keyword>
<proteinExistence type="predicted"/>
<evidence type="ECO:0000313" key="3">
    <source>
        <dbReference type="Proteomes" id="UP001219525"/>
    </source>
</evidence>
<protein>
    <submittedName>
        <fullName evidence="2">Uncharacterized protein</fullName>
    </submittedName>
</protein>
<feature type="compositionally biased region" description="Polar residues" evidence="1">
    <location>
        <begin position="322"/>
        <end position="339"/>
    </location>
</feature>
<accession>A0AAD6VLV3</accession>
<reference evidence="2" key="1">
    <citation type="submission" date="2023-03" db="EMBL/GenBank/DDBJ databases">
        <title>Massive genome expansion in bonnet fungi (Mycena s.s.) driven by repeated elements and novel gene families across ecological guilds.</title>
        <authorList>
            <consortium name="Lawrence Berkeley National Laboratory"/>
            <person name="Harder C.B."/>
            <person name="Miyauchi S."/>
            <person name="Viragh M."/>
            <person name="Kuo A."/>
            <person name="Thoen E."/>
            <person name="Andreopoulos B."/>
            <person name="Lu D."/>
            <person name="Skrede I."/>
            <person name="Drula E."/>
            <person name="Henrissat B."/>
            <person name="Morin E."/>
            <person name="Kohler A."/>
            <person name="Barry K."/>
            <person name="LaButti K."/>
            <person name="Morin E."/>
            <person name="Salamov A."/>
            <person name="Lipzen A."/>
            <person name="Mereny Z."/>
            <person name="Hegedus B."/>
            <person name="Baldrian P."/>
            <person name="Stursova M."/>
            <person name="Weitz H."/>
            <person name="Taylor A."/>
            <person name="Grigoriev I.V."/>
            <person name="Nagy L.G."/>
            <person name="Martin F."/>
            <person name="Kauserud H."/>
        </authorList>
    </citation>
    <scope>NUCLEOTIDE SEQUENCE</scope>
    <source>
        <strain evidence="2">9144</strain>
    </source>
</reference>
<name>A0AAD6VLV3_9AGAR</name>
<organism evidence="2 3">
    <name type="scientific">Mycena pura</name>
    <dbReference type="NCBI Taxonomy" id="153505"/>
    <lineage>
        <taxon>Eukaryota</taxon>
        <taxon>Fungi</taxon>
        <taxon>Dikarya</taxon>
        <taxon>Basidiomycota</taxon>
        <taxon>Agaricomycotina</taxon>
        <taxon>Agaricomycetes</taxon>
        <taxon>Agaricomycetidae</taxon>
        <taxon>Agaricales</taxon>
        <taxon>Marasmiineae</taxon>
        <taxon>Mycenaceae</taxon>
        <taxon>Mycena</taxon>
    </lineage>
</organism>
<dbReference type="EMBL" id="JARJCW010000014">
    <property type="protein sequence ID" value="KAJ7217035.1"/>
    <property type="molecule type" value="Genomic_DNA"/>
</dbReference>
<gene>
    <name evidence="2" type="ORF">GGX14DRAFT_601810</name>
</gene>
<evidence type="ECO:0000313" key="2">
    <source>
        <dbReference type="EMBL" id="KAJ7217035.1"/>
    </source>
</evidence>
<sequence length="460" mass="50679">MLPNSQSESSGLKNGKRKRVSNDVQDIIGKILAVARRELPLSDIDDDEWETIAKNVSSDAELFPDGVQVPFTGALPFFGDLCGPIEHLDICEDMKQATGDGASVYDEAAMSLQESPLWRGVREHVIMEIETSCRTAIDLVLLTAVNLAQRHICETPEIDDALRIRHSLVHPAPYDFRTASWVAIQQDVDIPGQSVRRGLAFNGIIDYLLTIVSTKRVAHARHAFLDASNVYGGLGAEERLFKIHDTLAAAIIEAKTKWSMKTKTTMAQVASQGAALCILAKRTAVINTLTNGVEWRFFRISKESDQVSPAPSDEHNAGPRQIASTARNPPDLRSSSLRSATKMKSAPLPTAEEAFNIATTRTLDIFVGRDLAIVLRLLTISILSKPEEFGELTSGVGLQKKKHILSTHRKPHRKRRPAVCWTNELLLSPLRMGVFECRIIVLGIKIADPGGNRIMSFQVP</sequence>
<feature type="region of interest" description="Disordered" evidence="1">
    <location>
        <begin position="306"/>
        <end position="345"/>
    </location>
</feature>
<comment type="caution">
    <text evidence="2">The sequence shown here is derived from an EMBL/GenBank/DDBJ whole genome shotgun (WGS) entry which is preliminary data.</text>
</comment>